<sequence>MLLLDILPASLESLGITDIEDCDYPSLVAELLRLVRHGPGLFARLNQIQLYVIQIDEDALAVLRTECESAGIDLKVEEQQEEAWEHYLVSPEMAALPIDTEVYIPVCDDGGAFLLVLG</sequence>
<evidence type="ECO:0000313" key="1">
    <source>
        <dbReference type="EMBL" id="PYI14820.1"/>
    </source>
</evidence>
<name>A0A2V5HFQ6_ASPV1</name>
<gene>
    <name evidence="1" type="ORF">BO99DRAFT_436965</name>
</gene>
<proteinExistence type="predicted"/>
<organism evidence="1 2">
    <name type="scientific">Aspergillus violaceofuscus (strain CBS 115571)</name>
    <dbReference type="NCBI Taxonomy" id="1450538"/>
    <lineage>
        <taxon>Eukaryota</taxon>
        <taxon>Fungi</taxon>
        <taxon>Dikarya</taxon>
        <taxon>Ascomycota</taxon>
        <taxon>Pezizomycotina</taxon>
        <taxon>Eurotiomycetes</taxon>
        <taxon>Eurotiomycetidae</taxon>
        <taxon>Eurotiales</taxon>
        <taxon>Aspergillaceae</taxon>
        <taxon>Aspergillus</taxon>
    </lineage>
</organism>
<keyword evidence="2" id="KW-1185">Reference proteome</keyword>
<reference evidence="1 2" key="1">
    <citation type="submission" date="2018-02" db="EMBL/GenBank/DDBJ databases">
        <title>The genomes of Aspergillus section Nigri reveals drivers in fungal speciation.</title>
        <authorList>
            <consortium name="DOE Joint Genome Institute"/>
            <person name="Vesth T.C."/>
            <person name="Nybo J."/>
            <person name="Theobald S."/>
            <person name="Brandl J."/>
            <person name="Frisvad J.C."/>
            <person name="Nielsen K.F."/>
            <person name="Lyhne E.K."/>
            <person name="Kogle M.E."/>
            <person name="Kuo A."/>
            <person name="Riley R."/>
            <person name="Clum A."/>
            <person name="Nolan M."/>
            <person name="Lipzen A."/>
            <person name="Salamov A."/>
            <person name="Henrissat B."/>
            <person name="Wiebenga A."/>
            <person name="De vries R.P."/>
            <person name="Grigoriev I.V."/>
            <person name="Mortensen U.H."/>
            <person name="Andersen M.R."/>
            <person name="Baker S.E."/>
        </authorList>
    </citation>
    <scope>NUCLEOTIDE SEQUENCE [LARGE SCALE GENOMIC DNA]</scope>
    <source>
        <strain evidence="1 2">CBS 115571</strain>
    </source>
</reference>
<dbReference type="Proteomes" id="UP000249829">
    <property type="component" value="Unassembled WGS sequence"/>
</dbReference>
<protein>
    <submittedName>
        <fullName evidence="1">Uncharacterized protein</fullName>
    </submittedName>
</protein>
<evidence type="ECO:0000313" key="2">
    <source>
        <dbReference type="Proteomes" id="UP000249829"/>
    </source>
</evidence>
<dbReference type="AlphaFoldDB" id="A0A2V5HFQ6"/>
<accession>A0A2V5HFQ6</accession>
<dbReference type="EMBL" id="KZ825202">
    <property type="protein sequence ID" value="PYI14820.1"/>
    <property type="molecule type" value="Genomic_DNA"/>
</dbReference>